<evidence type="ECO:0000256" key="4">
    <source>
        <dbReference type="ARBA" id="ARBA00023136"/>
    </source>
</evidence>
<reference evidence="6 7" key="1">
    <citation type="submission" date="2019-10" db="EMBL/GenBank/DDBJ databases">
        <title>Assembly and Annotation for the nematode Trichostrongylus colubriformis.</title>
        <authorList>
            <person name="Martin J."/>
        </authorList>
    </citation>
    <scope>NUCLEOTIDE SEQUENCE [LARGE SCALE GENOMIC DNA]</scope>
    <source>
        <strain evidence="6">G859</strain>
        <tissue evidence="6">Whole worm</tissue>
    </source>
</reference>
<feature type="transmembrane region" description="Helical" evidence="5">
    <location>
        <begin position="269"/>
        <end position="293"/>
    </location>
</feature>
<dbReference type="SMART" id="SM01417">
    <property type="entry name" value="Solute_trans_a"/>
    <property type="match status" value="1"/>
</dbReference>
<name>A0AAN8FSF5_TRICO</name>
<feature type="transmembrane region" description="Helical" evidence="5">
    <location>
        <begin position="90"/>
        <end position="114"/>
    </location>
</feature>
<dbReference type="Pfam" id="PF03619">
    <property type="entry name" value="Solute_trans_a"/>
    <property type="match status" value="1"/>
</dbReference>
<dbReference type="AlphaFoldDB" id="A0AAN8FSF5"/>
<dbReference type="InterPro" id="IPR005178">
    <property type="entry name" value="Ostalpha/TMEM184C"/>
</dbReference>
<evidence type="ECO:0000256" key="3">
    <source>
        <dbReference type="ARBA" id="ARBA00022989"/>
    </source>
</evidence>
<feature type="transmembrane region" description="Helical" evidence="5">
    <location>
        <begin position="27"/>
        <end position="52"/>
    </location>
</feature>
<feature type="transmembrane region" description="Helical" evidence="5">
    <location>
        <begin position="234"/>
        <end position="257"/>
    </location>
</feature>
<comment type="subcellular location">
    <subcellularLocation>
        <location evidence="1">Membrane</location>
        <topology evidence="1">Multi-pass membrane protein</topology>
    </subcellularLocation>
</comment>
<organism evidence="6 7">
    <name type="scientific">Trichostrongylus colubriformis</name>
    <name type="common">Black scour worm</name>
    <dbReference type="NCBI Taxonomy" id="6319"/>
    <lineage>
        <taxon>Eukaryota</taxon>
        <taxon>Metazoa</taxon>
        <taxon>Ecdysozoa</taxon>
        <taxon>Nematoda</taxon>
        <taxon>Chromadorea</taxon>
        <taxon>Rhabditida</taxon>
        <taxon>Rhabditina</taxon>
        <taxon>Rhabditomorpha</taxon>
        <taxon>Strongyloidea</taxon>
        <taxon>Trichostrongylidae</taxon>
        <taxon>Trichostrongylus</taxon>
    </lineage>
</organism>
<feature type="transmembrane region" description="Helical" evidence="5">
    <location>
        <begin position="64"/>
        <end position="84"/>
    </location>
</feature>
<evidence type="ECO:0000313" key="7">
    <source>
        <dbReference type="Proteomes" id="UP001331761"/>
    </source>
</evidence>
<sequence length="323" mass="36344">MSGLNCSESFPIPDMYTMYKNFTYTQFILFAIAGALNIAVLFVGILHIINIWKYVNDEKMRSKLYILSLLFPVLVSLDFVSMISPRSFSIFSSIGVLYILFCMYTVTSLCRFIYGSREQLSSALTSDEAIISLQVPPCCCCMPCLPKAKPSERNLKIVECLTLQGPIVRAFLIVLNCHFVAEKWGDSEHLLKMTELAGLLSLLFTIFGAHIMGKLTAVHLQKYKVMSIFRFVDITMALFTAQLPLIFELILVKYGVINCGPILSAMGNAKFICNFVVICELSLLSLLATRLLLPEKCALFDKSPERLLEIARSAQEKMLPKDY</sequence>
<evidence type="ECO:0000256" key="5">
    <source>
        <dbReference type="SAM" id="Phobius"/>
    </source>
</evidence>
<evidence type="ECO:0000313" key="6">
    <source>
        <dbReference type="EMBL" id="KAK5979917.1"/>
    </source>
</evidence>
<dbReference type="Proteomes" id="UP001331761">
    <property type="component" value="Unassembled WGS sequence"/>
</dbReference>
<keyword evidence="7" id="KW-1185">Reference proteome</keyword>
<evidence type="ECO:0000256" key="2">
    <source>
        <dbReference type="ARBA" id="ARBA00022692"/>
    </source>
</evidence>
<evidence type="ECO:0008006" key="8">
    <source>
        <dbReference type="Google" id="ProtNLM"/>
    </source>
</evidence>
<accession>A0AAN8FSF5</accession>
<gene>
    <name evidence="6" type="ORF">GCK32_000018</name>
</gene>
<dbReference type="PANTHER" id="PTHR23423">
    <property type="entry name" value="ORGANIC SOLUTE TRANSPORTER-RELATED"/>
    <property type="match status" value="1"/>
</dbReference>
<evidence type="ECO:0000256" key="1">
    <source>
        <dbReference type="ARBA" id="ARBA00004141"/>
    </source>
</evidence>
<dbReference type="EMBL" id="WIXE01007861">
    <property type="protein sequence ID" value="KAK5979917.1"/>
    <property type="molecule type" value="Genomic_DNA"/>
</dbReference>
<keyword evidence="2 5" id="KW-0812">Transmembrane</keyword>
<dbReference type="GO" id="GO:0016020">
    <property type="term" value="C:membrane"/>
    <property type="evidence" value="ECO:0007669"/>
    <property type="project" value="UniProtKB-SubCell"/>
</dbReference>
<comment type="caution">
    <text evidence="6">The sequence shown here is derived from an EMBL/GenBank/DDBJ whole genome shotgun (WGS) entry which is preliminary data.</text>
</comment>
<proteinExistence type="predicted"/>
<keyword evidence="4 5" id="KW-0472">Membrane</keyword>
<feature type="transmembrane region" description="Helical" evidence="5">
    <location>
        <begin position="193"/>
        <end position="213"/>
    </location>
</feature>
<protein>
    <recommendedName>
        <fullName evidence="8">Organic solute transporter subunit alpha</fullName>
    </recommendedName>
</protein>
<keyword evidence="3 5" id="KW-1133">Transmembrane helix</keyword>